<evidence type="ECO:0000313" key="10">
    <source>
        <dbReference type="EMBL" id="KAG2450020.1"/>
    </source>
</evidence>
<dbReference type="Pfam" id="PF00875">
    <property type="entry name" value="DNA_photolyase"/>
    <property type="match status" value="1"/>
</dbReference>
<dbReference type="GO" id="GO:0005634">
    <property type="term" value="C:nucleus"/>
    <property type="evidence" value="ECO:0007669"/>
    <property type="project" value="TreeGrafter"/>
</dbReference>
<dbReference type="Pfam" id="PF03441">
    <property type="entry name" value="FAD_binding_7"/>
    <property type="match status" value="1"/>
</dbReference>
<dbReference type="Gene3D" id="3.40.50.620">
    <property type="entry name" value="HUPs"/>
    <property type="match status" value="1"/>
</dbReference>
<feature type="binding site" evidence="6">
    <location>
        <begin position="245"/>
        <end position="249"/>
    </location>
    <ligand>
        <name>FAD</name>
        <dbReference type="ChEBI" id="CHEBI:57692"/>
    </ligand>
</feature>
<dbReference type="PRINTS" id="PR00147">
    <property type="entry name" value="DNAPHOTLYASE"/>
</dbReference>
<feature type="compositionally biased region" description="Acidic residues" evidence="8">
    <location>
        <begin position="905"/>
        <end position="919"/>
    </location>
</feature>
<dbReference type="GO" id="GO:0005737">
    <property type="term" value="C:cytoplasm"/>
    <property type="evidence" value="ECO:0007669"/>
    <property type="project" value="TreeGrafter"/>
</dbReference>
<feature type="region of interest" description="Disordered" evidence="8">
    <location>
        <begin position="882"/>
        <end position="1029"/>
    </location>
</feature>
<evidence type="ECO:0000256" key="3">
    <source>
        <dbReference type="ARBA" id="ARBA00022630"/>
    </source>
</evidence>
<feature type="compositionally biased region" description="Low complexity" evidence="8">
    <location>
        <begin position="685"/>
        <end position="697"/>
    </location>
</feature>
<evidence type="ECO:0000256" key="8">
    <source>
        <dbReference type="SAM" id="MobiDB-lite"/>
    </source>
</evidence>
<dbReference type="InterPro" id="IPR002081">
    <property type="entry name" value="Cryptochrome/DNA_photolyase_1"/>
</dbReference>
<protein>
    <recommendedName>
        <fullName evidence="9">Photolyase/cryptochrome alpha/beta domain-containing protein</fullName>
    </recommendedName>
</protein>
<evidence type="ECO:0000256" key="5">
    <source>
        <dbReference type="ARBA" id="ARBA00022991"/>
    </source>
</evidence>
<keyword evidence="5" id="KW-0157">Chromophore</keyword>
<evidence type="ECO:0000256" key="4">
    <source>
        <dbReference type="ARBA" id="ARBA00022827"/>
    </source>
</evidence>
<dbReference type="Gene3D" id="1.25.40.80">
    <property type="match status" value="1"/>
</dbReference>
<keyword evidence="3 6" id="KW-0285">Flavoprotein</keyword>
<evidence type="ECO:0000256" key="6">
    <source>
        <dbReference type="PIRSR" id="PIRSR602081-1"/>
    </source>
</evidence>
<feature type="compositionally biased region" description="Low complexity" evidence="8">
    <location>
        <begin position="882"/>
        <end position="897"/>
    </location>
</feature>
<comment type="caution">
    <text evidence="10">The sequence shown here is derived from an EMBL/GenBank/DDBJ whole genome shotgun (WGS) entry which is preliminary data.</text>
</comment>
<dbReference type="EMBL" id="JAEHOD010000012">
    <property type="protein sequence ID" value="KAG2450020.1"/>
    <property type="molecule type" value="Genomic_DNA"/>
</dbReference>
<dbReference type="InterPro" id="IPR036134">
    <property type="entry name" value="Crypto/Photolyase_FAD-like_sf"/>
</dbReference>
<feature type="region of interest" description="Disordered" evidence="8">
    <location>
        <begin position="610"/>
        <end position="659"/>
    </location>
</feature>
<dbReference type="GO" id="GO:0071949">
    <property type="term" value="F:FAD binding"/>
    <property type="evidence" value="ECO:0007669"/>
    <property type="project" value="TreeGrafter"/>
</dbReference>
<proteinExistence type="inferred from homology"/>
<dbReference type="SUPFAM" id="SSF48173">
    <property type="entry name" value="Cryptochrome/photolyase FAD-binding domain"/>
    <property type="match status" value="1"/>
</dbReference>
<dbReference type="GO" id="GO:0006950">
    <property type="term" value="P:response to stress"/>
    <property type="evidence" value="ECO:0007669"/>
    <property type="project" value="UniProtKB-ARBA"/>
</dbReference>
<feature type="compositionally biased region" description="Acidic residues" evidence="8">
    <location>
        <begin position="980"/>
        <end position="989"/>
    </location>
</feature>
<feature type="compositionally biased region" description="Basic and acidic residues" evidence="8">
    <location>
        <begin position="931"/>
        <end position="943"/>
    </location>
</feature>
<comment type="cofactor">
    <cofactor evidence="6">
        <name>FAD</name>
        <dbReference type="ChEBI" id="CHEBI:57692"/>
    </cofactor>
    <text evidence="6">Binds 1 FAD per subunit.</text>
</comment>
<feature type="compositionally biased region" description="Gly residues" evidence="8">
    <location>
        <begin position="627"/>
        <end position="649"/>
    </location>
</feature>
<feature type="binding site" evidence="6">
    <location>
        <position position="287"/>
    </location>
    <ligand>
        <name>FAD</name>
        <dbReference type="ChEBI" id="CHEBI:57692"/>
    </ligand>
</feature>
<dbReference type="InterPro" id="IPR006050">
    <property type="entry name" value="DNA_photolyase_N"/>
</dbReference>
<dbReference type="GO" id="GO:0032922">
    <property type="term" value="P:circadian regulation of gene expression"/>
    <property type="evidence" value="ECO:0007669"/>
    <property type="project" value="TreeGrafter"/>
</dbReference>
<evidence type="ECO:0000256" key="7">
    <source>
        <dbReference type="PIRSR" id="PIRSR602081-2"/>
    </source>
</evidence>
<dbReference type="PANTHER" id="PTHR11455">
    <property type="entry name" value="CRYPTOCHROME"/>
    <property type="match status" value="1"/>
</dbReference>
<comment type="similarity">
    <text evidence="2">Belongs to the DNA photolyase class-1 family.</text>
</comment>
<comment type="cofactor">
    <cofactor evidence="1">
        <name>(6R)-5,10-methylene-5,6,7,8-tetrahydrofolate</name>
        <dbReference type="ChEBI" id="CHEBI:15636"/>
    </cofactor>
</comment>
<dbReference type="AlphaFoldDB" id="A0A836B7R6"/>
<dbReference type="InterPro" id="IPR005101">
    <property type="entry name" value="Cryptochr/Photolyase_FAD-bd"/>
</dbReference>
<dbReference type="PROSITE" id="PS00394">
    <property type="entry name" value="DNA_PHOTOLYASES_1_1"/>
    <property type="match status" value="1"/>
</dbReference>
<organism evidence="10 11">
    <name type="scientific">Chlamydomonas schloesseri</name>
    <dbReference type="NCBI Taxonomy" id="2026947"/>
    <lineage>
        <taxon>Eukaryota</taxon>
        <taxon>Viridiplantae</taxon>
        <taxon>Chlorophyta</taxon>
        <taxon>core chlorophytes</taxon>
        <taxon>Chlorophyceae</taxon>
        <taxon>CS clade</taxon>
        <taxon>Chlamydomonadales</taxon>
        <taxon>Chlamydomonadaceae</taxon>
        <taxon>Chlamydomonas</taxon>
    </lineage>
</organism>
<feature type="domain" description="Photolyase/cryptochrome alpha/beta" evidence="9">
    <location>
        <begin position="6"/>
        <end position="136"/>
    </location>
</feature>
<feature type="compositionally biased region" description="Gly residues" evidence="8">
    <location>
        <begin position="534"/>
        <end position="566"/>
    </location>
</feature>
<dbReference type="GO" id="GO:0003677">
    <property type="term" value="F:DNA binding"/>
    <property type="evidence" value="ECO:0007669"/>
    <property type="project" value="TreeGrafter"/>
</dbReference>
<feature type="region of interest" description="Disordered" evidence="8">
    <location>
        <begin position="685"/>
        <end position="710"/>
    </location>
</feature>
<feature type="compositionally biased region" description="Acidic residues" evidence="8">
    <location>
        <begin position="944"/>
        <end position="973"/>
    </location>
</feature>
<dbReference type="PANTHER" id="PTHR11455:SF18">
    <property type="entry name" value="SI:CH1073-390K14.1"/>
    <property type="match status" value="1"/>
</dbReference>
<name>A0A836B7R6_9CHLO</name>
<dbReference type="InterPro" id="IPR036155">
    <property type="entry name" value="Crypto/Photolyase_N_sf"/>
</dbReference>
<dbReference type="Proteomes" id="UP000613740">
    <property type="component" value="Unassembled WGS sequence"/>
</dbReference>
<feature type="site" description="Electron transfer via tryptophanyl radical" evidence="7">
    <location>
        <position position="397"/>
    </location>
</feature>
<dbReference type="InterPro" id="IPR018394">
    <property type="entry name" value="DNA_photolyase_1_CS_C"/>
</dbReference>
<dbReference type="GO" id="GO:0006139">
    <property type="term" value="P:nucleobase-containing compound metabolic process"/>
    <property type="evidence" value="ECO:0007669"/>
    <property type="project" value="UniProtKB-ARBA"/>
</dbReference>
<dbReference type="GO" id="GO:0043153">
    <property type="term" value="P:entrainment of circadian clock by photoperiod"/>
    <property type="evidence" value="ECO:0007669"/>
    <property type="project" value="TreeGrafter"/>
</dbReference>
<sequence length="1029" mass="106842">MPYEFKTAVVWFRRDLRVDDNPALVAALAAAPNVIPVFIWAPEEEGQFQPGRCSRWWTKHSLVDLQQALAALGSRLVIRRSTDSTAALLQLVNELGAEAVFFNHLYDPISLMRDHDCKRGLAAAGVAHRTFNGDMLYEPWDVLDANKQPYSTFDDFWNSVRAMPVPPPFPVSAPASMPAVPASVPSMAITEVDWFFTAEQEASSDQLKFKWKPGVGGAIAELEHFLGERLSDFEHDRAKVDRDSTSRLSPWIHIGSISVRYIFYRVRQCQAEWLAGGADRGRSCDDFLQQMGYREYSRYLAFHFPFIHERSLLRHLRACPWRIDQHAFKAWRQGQTGYPIVDAAMRQLWSSGWCHNRGRVVAASFLVKDLLLPWQWGLKHYWDAQIDADLECDALGWQYVSGGMTDAHPFSYMMDLETEARRFDPDGEYVRRWLPALSRLPTEYIHAPWKAPPSVLAAADVELGCNYPLPIISRGDAKANVDYACGVLEKSAVAPTGSESSGRYPYRAPTYPKAGGASGGAAGAGSSGGNPTAGMGGASGGAGPSSGTGTGGQGGVFRGAADGGGSAPVSQQGGVLAPGVAVCVTAGTGGGAQPDSRTVSGANAGVSNSAGGVACDMPPPSHSRPRGGAGGSNGVAAPGVGGVSGGPASAGGASRKAPAPGAAVFYHPGEASGEGHALLERILQQQRRQRGVAAGRQDGSGTNQPPPPLAAAPGMLDAAAATAAAAAAAAAGGGGVGLAALPGLLQGLHGGAGATAAAAVAWASRVAAGGVDDLDALGLWSQQQQLLQGSNAAFAFEQAMELLLARRRAGDGVSGFRGGDAPGRGGAGADGDGLLLEEEDSEEVVSNTVDLNLTAFTGASCHRQSGTARGARAAERRYAKAAAAAAPGGSPARTDAGGSAGAGCGEEEDAMQCGDEDQAQDPHYGGRGTPPRREADAAEHEEGGEGEGDGSDGAAEDGDEGGYDNCSDDDDDSEGHGDVTPEEEEDAVEDGMMVDGGGGGAACGAGAAAGQHKRRRSQSEGELADVAWE</sequence>
<feature type="compositionally biased region" description="Gly residues" evidence="8">
    <location>
        <begin position="994"/>
        <end position="1003"/>
    </location>
</feature>
<dbReference type="InterPro" id="IPR014729">
    <property type="entry name" value="Rossmann-like_a/b/a_fold"/>
</dbReference>
<dbReference type="Gene3D" id="1.10.579.10">
    <property type="entry name" value="DNA Cyclobutane Dipyrimidine Photolyase, subunit A, domain 3"/>
    <property type="match status" value="1"/>
</dbReference>
<evidence type="ECO:0000259" key="9">
    <source>
        <dbReference type="PROSITE" id="PS51645"/>
    </source>
</evidence>
<feature type="region of interest" description="Disordered" evidence="8">
    <location>
        <begin position="515"/>
        <end position="571"/>
    </location>
</feature>
<dbReference type="SUPFAM" id="SSF52425">
    <property type="entry name" value="Cryptochrome/photolyase, N-terminal domain"/>
    <property type="match status" value="1"/>
</dbReference>
<reference evidence="10" key="1">
    <citation type="journal article" date="2020" name="bioRxiv">
        <title>Comparative genomics of Chlamydomonas.</title>
        <authorList>
            <person name="Craig R.J."/>
            <person name="Hasan A.R."/>
            <person name="Ness R.W."/>
            <person name="Keightley P.D."/>
        </authorList>
    </citation>
    <scope>NUCLEOTIDE SEQUENCE</scope>
    <source>
        <strain evidence="10">CCAP 11/173</strain>
    </source>
</reference>
<dbReference type="GO" id="GO:0003904">
    <property type="term" value="F:deoxyribodipyrimidine photo-lyase activity"/>
    <property type="evidence" value="ECO:0007669"/>
    <property type="project" value="TreeGrafter"/>
</dbReference>
<keyword evidence="4 6" id="KW-0274">FAD</keyword>
<feature type="site" description="Electron transfer via tryptophanyl radical" evidence="7">
    <location>
        <position position="374"/>
    </location>
</feature>
<dbReference type="FunFam" id="1.10.579.10:FF:000003">
    <property type="entry name" value="Deoxyribodipyrimidine photo-lyase"/>
    <property type="match status" value="1"/>
</dbReference>
<feature type="compositionally biased region" description="Low complexity" evidence="8">
    <location>
        <begin position="650"/>
        <end position="659"/>
    </location>
</feature>
<accession>A0A836B7R6</accession>
<feature type="compositionally biased region" description="Gly residues" evidence="8">
    <location>
        <begin position="516"/>
        <end position="528"/>
    </location>
</feature>
<dbReference type="PROSITE" id="PS00691">
    <property type="entry name" value="DNA_PHOTOLYASES_1_2"/>
    <property type="match status" value="1"/>
</dbReference>
<evidence type="ECO:0000313" key="11">
    <source>
        <dbReference type="Proteomes" id="UP000613740"/>
    </source>
</evidence>
<keyword evidence="11" id="KW-1185">Reference proteome</keyword>
<feature type="binding site" evidence="6">
    <location>
        <begin position="387"/>
        <end position="389"/>
    </location>
    <ligand>
        <name>FAD</name>
        <dbReference type="ChEBI" id="CHEBI:57692"/>
    </ligand>
</feature>
<dbReference type="PROSITE" id="PS51645">
    <property type="entry name" value="PHR_CRY_ALPHA_BETA"/>
    <property type="match status" value="1"/>
</dbReference>
<gene>
    <name evidence="10" type="ORF">HYH02_000124</name>
</gene>
<evidence type="ECO:0000256" key="1">
    <source>
        <dbReference type="ARBA" id="ARBA00001932"/>
    </source>
</evidence>
<evidence type="ECO:0000256" key="2">
    <source>
        <dbReference type="ARBA" id="ARBA00005862"/>
    </source>
</evidence>
<feature type="site" description="Electron transfer via tryptophanyl radical" evidence="7">
    <location>
        <position position="321"/>
    </location>
</feature>
<dbReference type="OrthoDB" id="435881at2759"/>